<name>A0A7N1A1U1_KALFE</name>
<evidence type="ECO:0000259" key="6">
    <source>
        <dbReference type="SMART" id="SM00198"/>
    </source>
</evidence>
<dbReference type="AlphaFoldDB" id="A0A7N1A1U1"/>
<protein>
    <recommendedName>
        <fullName evidence="6">SCP domain-containing protein</fullName>
    </recommendedName>
</protein>
<reference evidence="7" key="1">
    <citation type="submission" date="2021-01" db="UniProtKB">
        <authorList>
            <consortium name="EnsemblPlants"/>
        </authorList>
    </citation>
    <scope>IDENTIFICATION</scope>
</reference>
<evidence type="ECO:0000256" key="3">
    <source>
        <dbReference type="ARBA" id="ARBA00022821"/>
    </source>
</evidence>
<feature type="signal peptide" evidence="5">
    <location>
        <begin position="1"/>
        <end position="23"/>
    </location>
</feature>
<keyword evidence="4" id="KW-1015">Disulfide bond</keyword>
<dbReference type="CDD" id="cd05381">
    <property type="entry name" value="CAP_PR-1"/>
    <property type="match status" value="1"/>
</dbReference>
<proteinExistence type="inferred from homology"/>
<evidence type="ECO:0000256" key="5">
    <source>
        <dbReference type="SAM" id="SignalP"/>
    </source>
</evidence>
<organism evidence="7 8">
    <name type="scientific">Kalanchoe fedtschenkoi</name>
    <name type="common">Lavender scallops</name>
    <name type="synonym">South American air plant</name>
    <dbReference type="NCBI Taxonomy" id="63787"/>
    <lineage>
        <taxon>Eukaryota</taxon>
        <taxon>Viridiplantae</taxon>
        <taxon>Streptophyta</taxon>
        <taxon>Embryophyta</taxon>
        <taxon>Tracheophyta</taxon>
        <taxon>Spermatophyta</taxon>
        <taxon>Magnoliopsida</taxon>
        <taxon>eudicotyledons</taxon>
        <taxon>Gunneridae</taxon>
        <taxon>Pentapetalae</taxon>
        <taxon>Saxifragales</taxon>
        <taxon>Crassulaceae</taxon>
        <taxon>Kalanchoe</taxon>
    </lineage>
</organism>
<evidence type="ECO:0000313" key="7">
    <source>
        <dbReference type="EnsemblPlants" id="Kaladp0062s0165.1.v1.1.CDS.1"/>
    </source>
</evidence>
<dbReference type="SMART" id="SM00198">
    <property type="entry name" value="SCP"/>
    <property type="match status" value="1"/>
</dbReference>
<feature type="domain" description="SCP" evidence="6">
    <location>
        <begin position="25"/>
        <end position="155"/>
    </location>
</feature>
<evidence type="ECO:0000313" key="8">
    <source>
        <dbReference type="Proteomes" id="UP000594263"/>
    </source>
</evidence>
<dbReference type="Proteomes" id="UP000594263">
    <property type="component" value="Unplaced"/>
</dbReference>
<feature type="chain" id="PRO_5029469480" description="SCP domain-containing protein" evidence="5">
    <location>
        <begin position="24"/>
        <end position="169"/>
    </location>
</feature>
<comment type="similarity">
    <text evidence="1">Belongs to the CRISP family.</text>
</comment>
<keyword evidence="3" id="KW-0611">Plant defense</keyword>
<dbReference type="Gene3D" id="3.40.33.10">
    <property type="entry name" value="CAP"/>
    <property type="match status" value="1"/>
</dbReference>
<dbReference type="GO" id="GO:0098542">
    <property type="term" value="P:defense response to other organism"/>
    <property type="evidence" value="ECO:0007669"/>
    <property type="project" value="UniProtKB-ARBA"/>
</dbReference>
<dbReference type="InterPro" id="IPR018244">
    <property type="entry name" value="Allrgn_V5/Tpx1_CS"/>
</dbReference>
<dbReference type="PRINTS" id="PR00837">
    <property type="entry name" value="V5TPXLIKE"/>
</dbReference>
<dbReference type="PANTHER" id="PTHR10334">
    <property type="entry name" value="CYSTEINE-RICH SECRETORY PROTEIN-RELATED"/>
    <property type="match status" value="1"/>
</dbReference>
<dbReference type="EnsemblPlants" id="Kaladp0062s0165.1.v1.1">
    <property type="protein sequence ID" value="Kaladp0062s0165.1.v1.1.CDS.1"/>
    <property type="gene ID" value="Kaladp0062s0165.v1.1"/>
</dbReference>
<sequence>MARFSINTLLVFVVCLFAALSNAQNSPKDFLAVHNVARSNLGVRPLSWNASVAAYAHNCAKSRLPACELEHSQGPFGENLAEGYGEFSAVDAVTMWIGEKPNYDHASNSCVGGECLHYTQVVWRDSVSLGCARVRCDKGLIFVTCNYYPPGNYIGESRSGQDSCGRDPV</sequence>
<dbReference type="Gramene" id="Kaladp0062s0165.1.v1.1">
    <property type="protein sequence ID" value="Kaladp0062s0165.1.v1.1.CDS.1"/>
    <property type="gene ID" value="Kaladp0062s0165.v1.1"/>
</dbReference>
<dbReference type="OMA" id="CKNGWWF"/>
<dbReference type="FunFam" id="3.40.33.10:FF:000006">
    <property type="entry name" value="Putative pathogenesis-related protein 1"/>
    <property type="match status" value="1"/>
</dbReference>
<dbReference type="Pfam" id="PF00188">
    <property type="entry name" value="CAP"/>
    <property type="match status" value="1"/>
</dbReference>
<dbReference type="PROSITE" id="PS01010">
    <property type="entry name" value="CRISP_2"/>
    <property type="match status" value="1"/>
</dbReference>
<dbReference type="InterPro" id="IPR001283">
    <property type="entry name" value="CRISP-related"/>
</dbReference>
<dbReference type="GO" id="GO:0005576">
    <property type="term" value="C:extracellular region"/>
    <property type="evidence" value="ECO:0007669"/>
    <property type="project" value="InterPro"/>
</dbReference>
<keyword evidence="2 5" id="KW-0732">Signal</keyword>
<evidence type="ECO:0000256" key="2">
    <source>
        <dbReference type="ARBA" id="ARBA00022729"/>
    </source>
</evidence>
<evidence type="ECO:0000256" key="4">
    <source>
        <dbReference type="ARBA" id="ARBA00023157"/>
    </source>
</evidence>
<keyword evidence="8" id="KW-1185">Reference proteome</keyword>
<dbReference type="SUPFAM" id="SSF55797">
    <property type="entry name" value="PR-1-like"/>
    <property type="match status" value="1"/>
</dbReference>
<accession>A0A7N1A1U1</accession>
<dbReference type="InterPro" id="IPR035940">
    <property type="entry name" value="CAP_sf"/>
</dbReference>
<evidence type="ECO:0000256" key="1">
    <source>
        <dbReference type="ARBA" id="ARBA00009923"/>
    </source>
</evidence>
<dbReference type="InterPro" id="IPR014044">
    <property type="entry name" value="CAP_dom"/>
</dbReference>